<dbReference type="EMBL" id="ABCS01000002">
    <property type="protein sequence ID" value="EDM81691.1"/>
    <property type="molecule type" value="Genomic_DNA"/>
</dbReference>
<protein>
    <submittedName>
        <fullName evidence="1">Uncharacterized protein</fullName>
    </submittedName>
</protein>
<accession>A6FXV3</accession>
<organism evidence="1 2">
    <name type="scientific">Plesiocystis pacifica SIR-1</name>
    <dbReference type="NCBI Taxonomy" id="391625"/>
    <lineage>
        <taxon>Bacteria</taxon>
        <taxon>Pseudomonadati</taxon>
        <taxon>Myxococcota</taxon>
        <taxon>Polyangia</taxon>
        <taxon>Nannocystales</taxon>
        <taxon>Nannocystaceae</taxon>
        <taxon>Plesiocystis</taxon>
    </lineage>
</organism>
<comment type="caution">
    <text evidence="1">The sequence shown here is derived from an EMBL/GenBank/DDBJ whole genome shotgun (WGS) entry which is preliminary data.</text>
</comment>
<gene>
    <name evidence="1" type="ORF">PPSIR1_22279</name>
</gene>
<reference evidence="1 2" key="1">
    <citation type="submission" date="2007-06" db="EMBL/GenBank/DDBJ databases">
        <authorList>
            <person name="Shimkets L."/>
            <person name="Ferriera S."/>
            <person name="Johnson J."/>
            <person name="Kravitz S."/>
            <person name="Beeson K."/>
            <person name="Sutton G."/>
            <person name="Rogers Y.-H."/>
            <person name="Friedman R."/>
            <person name="Frazier M."/>
            <person name="Venter J.C."/>
        </authorList>
    </citation>
    <scope>NUCLEOTIDE SEQUENCE [LARGE SCALE GENOMIC DNA]</scope>
    <source>
        <strain evidence="1 2">SIR-1</strain>
    </source>
</reference>
<proteinExistence type="predicted"/>
<keyword evidence="2" id="KW-1185">Reference proteome</keyword>
<dbReference type="STRING" id="391625.PPSIR1_22279"/>
<dbReference type="Proteomes" id="UP000005801">
    <property type="component" value="Unassembled WGS sequence"/>
</dbReference>
<evidence type="ECO:0000313" key="2">
    <source>
        <dbReference type="Proteomes" id="UP000005801"/>
    </source>
</evidence>
<name>A6FXV3_9BACT</name>
<sequence>MVLVSQSCFERSKAVLAWRKAGVA</sequence>
<dbReference type="AlphaFoldDB" id="A6FXV3"/>
<evidence type="ECO:0000313" key="1">
    <source>
        <dbReference type="EMBL" id="EDM81691.1"/>
    </source>
</evidence>